<organism evidence="2">
    <name type="scientific">marine metagenome</name>
    <dbReference type="NCBI Taxonomy" id="408172"/>
    <lineage>
        <taxon>unclassified sequences</taxon>
        <taxon>metagenomes</taxon>
        <taxon>ecological metagenomes</taxon>
    </lineage>
</organism>
<dbReference type="AlphaFoldDB" id="A0A382PL28"/>
<name>A0A382PL28_9ZZZZ</name>
<evidence type="ECO:0000313" key="2">
    <source>
        <dbReference type="EMBL" id="SVC72641.1"/>
    </source>
</evidence>
<feature type="compositionally biased region" description="Basic and acidic residues" evidence="1">
    <location>
        <begin position="89"/>
        <end position="99"/>
    </location>
</feature>
<proteinExistence type="predicted"/>
<feature type="compositionally biased region" description="Polar residues" evidence="1">
    <location>
        <begin position="73"/>
        <end position="83"/>
    </location>
</feature>
<reference evidence="2" key="1">
    <citation type="submission" date="2018-05" db="EMBL/GenBank/DDBJ databases">
        <authorList>
            <person name="Lanie J.A."/>
            <person name="Ng W.-L."/>
            <person name="Kazmierczak K.M."/>
            <person name="Andrzejewski T.M."/>
            <person name="Davidsen T.M."/>
            <person name="Wayne K.J."/>
            <person name="Tettelin H."/>
            <person name="Glass J.I."/>
            <person name="Rusch D."/>
            <person name="Podicherti R."/>
            <person name="Tsui H.-C.T."/>
            <person name="Winkler M.E."/>
        </authorList>
    </citation>
    <scope>NUCLEOTIDE SEQUENCE</scope>
</reference>
<gene>
    <name evidence="2" type="ORF">METZ01_LOCUS325495</name>
</gene>
<dbReference type="EMBL" id="UINC01107339">
    <property type="protein sequence ID" value="SVC72641.1"/>
    <property type="molecule type" value="Genomic_DNA"/>
</dbReference>
<feature type="region of interest" description="Disordered" evidence="1">
    <location>
        <begin position="53"/>
        <end position="99"/>
    </location>
</feature>
<protein>
    <submittedName>
        <fullName evidence="2">Uncharacterized protein</fullName>
    </submittedName>
</protein>
<sequence>MTVWMGETIDYIGERYPDLVDPDLRELHEVGMRFCQPAINNVAVQHEVIEVPDGTSEEVGTSQEMIAEKPVSEDSSASGSPATLTIGDVAKEDSETSSA</sequence>
<evidence type="ECO:0000256" key="1">
    <source>
        <dbReference type="SAM" id="MobiDB-lite"/>
    </source>
</evidence>
<accession>A0A382PL28</accession>